<keyword evidence="2" id="KW-1185">Reference proteome</keyword>
<organism evidence="1 2">
    <name type="scientific">Mycoplasma wenyonii (strain Massachusetts)</name>
    <name type="common">Eperythrozoon wenyonii</name>
    <dbReference type="NCBI Taxonomy" id="1197325"/>
    <lineage>
        <taxon>Bacteria</taxon>
        <taxon>Bacillati</taxon>
        <taxon>Mycoplasmatota</taxon>
        <taxon>Mollicutes</taxon>
        <taxon>Mycoplasmataceae</taxon>
        <taxon>Mycoplasma</taxon>
    </lineage>
</organism>
<dbReference type="RefSeq" id="WP_014849642.1">
    <property type="nucleotide sequence ID" value="NC_018149.1"/>
</dbReference>
<dbReference type="EMBL" id="CP003703">
    <property type="protein sequence ID" value="AFN64932.1"/>
    <property type="molecule type" value="Genomic_DNA"/>
</dbReference>
<dbReference type="KEGG" id="mwe:WEN_00635"/>
<dbReference type="STRING" id="1197325.WEN_00635"/>
<evidence type="ECO:0000313" key="2">
    <source>
        <dbReference type="Proteomes" id="UP000009005"/>
    </source>
</evidence>
<sequence length="173" mass="18872">MSLIIGKLALLTLVPVVGAGIAYPTMTTKFGGGEGQIRLTSIGDFENNCWVSVQGTLSKGGEETAKLLACRVKKDSEVARFYFFVKTADSVNLPKEVKNVTYQNGDGHGHKFLVTFSDGESKTINASNTIWNSVFGDEINRNCKITGDVTTSRRLGCNGQYPQNMEFFKSNSQ</sequence>
<dbReference type="AlphaFoldDB" id="I6ZEC6"/>
<reference evidence="1 2" key="1">
    <citation type="journal article" date="2012" name="J. Bacteriol.">
        <title>Complete genome sequence of Mycoplasma wenyonii strain Massachusetts.</title>
        <authorList>
            <person name="Dos Santos A.P."/>
            <person name="Guimaraes A.M."/>
            <person name="do Nascimento N.C."/>
            <person name="Sanmiguel P.J."/>
            <person name="Messick J.B."/>
        </authorList>
    </citation>
    <scope>NUCLEOTIDE SEQUENCE [LARGE SCALE GENOMIC DNA]</scope>
    <source>
        <strain evidence="1 2">Massachusetts</strain>
    </source>
</reference>
<dbReference type="HOGENOM" id="CLU_1545969_0_0_14"/>
<evidence type="ECO:0000313" key="1">
    <source>
        <dbReference type="EMBL" id="AFN64932.1"/>
    </source>
</evidence>
<name>I6ZEC6_MYCWM</name>
<proteinExistence type="predicted"/>
<protein>
    <submittedName>
        <fullName evidence="1">Uncharacterized protein</fullName>
    </submittedName>
</protein>
<accession>I6ZEC6</accession>
<gene>
    <name evidence="1" type="ordered locus">WEN_00635</name>
</gene>
<dbReference type="Proteomes" id="UP000009005">
    <property type="component" value="Chromosome"/>
</dbReference>
<dbReference type="PATRIC" id="fig|1197325.3.peg.140"/>